<feature type="compositionally biased region" description="Low complexity" evidence="6">
    <location>
        <begin position="950"/>
        <end position="966"/>
    </location>
</feature>
<feature type="region of interest" description="Disordered" evidence="6">
    <location>
        <begin position="950"/>
        <end position="993"/>
    </location>
</feature>
<evidence type="ECO:0000313" key="9">
    <source>
        <dbReference type="WBParaSite" id="ECPE_0000485701-mRNA-1"/>
    </source>
</evidence>
<dbReference type="SUPFAM" id="SSF55785">
    <property type="entry name" value="PYP-like sensor domain (PAS domain)"/>
    <property type="match status" value="1"/>
</dbReference>
<evidence type="ECO:0000313" key="8">
    <source>
        <dbReference type="Proteomes" id="UP000272942"/>
    </source>
</evidence>
<gene>
    <name evidence="7" type="ORF">ECPE_LOCUS4845</name>
</gene>
<feature type="compositionally biased region" description="Polar residues" evidence="6">
    <location>
        <begin position="735"/>
        <end position="756"/>
    </location>
</feature>
<evidence type="ECO:0000256" key="4">
    <source>
        <dbReference type="ARBA" id="ARBA00023163"/>
    </source>
</evidence>
<protein>
    <submittedName>
        <fullName evidence="9">Aryl hydrocarbon receptor</fullName>
    </submittedName>
</protein>
<dbReference type="PANTHER" id="PTHR10649">
    <property type="entry name" value="ARYL HYDROCARBON RECEPTOR"/>
    <property type="match status" value="1"/>
</dbReference>
<keyword evidence="8" id="KW-1185">Reference proteome</keyword>
<reference evidence="9" key="1">
    <citation type="submission" date="2016-06" db="UniProtKB">
        <authorList>
            <consortium name="WormBaseParasite"/>
        </authorList>
    </citation>
    <scope>IDENTIFICATION</scope>
</reference>
<feature type="compositionally biased region" description="Basic and acidic residues" evidence="6">
    <location>
        <begin position="910"/>
        <end position="919"/>
    </location>
</feature>
<feature type="compositionally biased region" description="Basic residues" evidence="6">
    <location>
        <begin position="183"/>
        <end position="192"/>
    </location>
</feature>
<evidence type="ECO:0000256" key="1">
    <source>
        <dbReference type="ARBA" id="ARBA00004123"/>
    </source>
</evidence>
<dbReference type="InterPro" id="IPR035965">
    <property type="entry name" value="PAS-like_dom_sf"/>
</dbReference>
<keyword evidence="4" id="KW-0804">Transcription</keyword>
<dbReference type="OrthoDB" id="7788762at2759"/>
<evidence type="ECO:0000256" key="3">
    <source>
        <dbReference type="ARBA" id="ARBA00023125"/>
    </source>
</evidence>
<keyword evidence="3" id="KW-0238">DNA-binding</keyword>
<dbReference type="AlphaFoldDB" id="A0A183AD10"/>
<dbReference type="InterPro" id="IPR039091">
    <property type="entry name" value="AHR/AHRR"/>
</dbReference>
<dbReference type="SMART" id="SM00086">
    <property type="entry name" value="PAC"/>
    <property type="match status" value="1"/>
</dbReference>
<dbReference type="EMBL" id="UZAN01041687">
    <property type="protein sequence ID" value="VDP73778.1"/>
    <property type="molecule type" value="Genomic_DNA"/>
</dbReference>
<dbReference type="GO" id="GO:0004879">
    <property type="term" value="F:nuclear receptor activity"/>
    <property type="evidence" value="ECO:0007669"/>
    <property type="project" value="TreeGrafter"/>
</dbReference>
<feature type="region of interest" description="Disordered" evidence="6">
    <location>
        <begin position="735"/>
        <end position="782"/>
    </location>
</feature>
<feature type="compositionally biased region" description="Polar residues" evidence="6">
    <location>
        <begin position="974"/>
        <end position="993"/>
    </location>
</feature>
<proteinExistence type="predicted"/>
<dbReference type="WBParaSite" id="ECPE_0000485701-mRNA-1">
    <property type="protein sequence ID" value="ECPE_0000485701-mRNA-1"/>
    <property type="gene ID" value="ECPE_0000485701"/>
</dbReference>
<accession>A0A183AD10</accession>
<evidence type="ECO:0000256" key="6">
    <source>
        <dbReference type="SAM" id="MobiDB-lite"/>
    </source>
</evidence>
<feature type="region of interest" description="Disordered" evidence="6">
    <location>
        <begin position="900"/>
        <end position="919"/>
    </location>
</feature>
<name>A0A183AD10_9TREM</name>
<keyword evidence="5" id="KW-0539">Nucleus</keyword>
<dbReference type="PANTHER" id="PTHR10649:SF12">
    <property type="entry name" value="SPINELESS, ISOFORM C"/>
    <property type="match status" value="1"/>
</dbReference>
<dbReference type="GO" id="GO:0006805">
    <property type="term" value="P:xenobiotic metabolic process"/>
    <property type="evidence" value="ECO:0007669"/>
    <property type="project" value="InterPro"/>
</dbReference>
<dbReference type="InterPro" id="IPR000014">
    <property type="entry name" value="PAS"/>
</dbReference>
<organism evidence="9">
    <name type="scientific">Echinostoma caproni</name>
    <dbReference type="NCBI Taxonomy" id="27848"/>
    <lineage>
        <taxon>Eukaryota</taxon>
        <taxon>Metazoa</taxon>
        <taxon>Spiralia</taxon>
        <taxon>Lophotrochozoa</taxon>
        <taxon>Platyhelminthes</taxon>
        <taxon>Trematoda</taxon>
        <taxon>Digenea</taxon>
        <taxon>Plagiorchiida</taxon>
        <taxon>Echinostomata</taxon>
        <taxon>Echinostomatoidea</taxon>
        <taxon>Echinostomatidae</taxon>
        <taxon>Echinostoma</taxon>
    </lineage>
</organism>
<dbReference type="Pfam" id="PF14598">
    <property type="entry name" value="PAS_11"/>
    <property type="match status" value="1"/>
</dbReference>
<comment type="subcellular location">
    <subcellularLocation>
        <location evidence="1">Nucleus</location>
    </subcellularLocation>
</comment>
<dbReference type="Proteomes" id="UP000272942">
    <property type="component" value="Unassembled WGS sequence"/>
</dbReference>
<evidence type="ECO:0000256" key="2">
    <source>
        <dbReference type="ARBA" id="ARBA00023015"/>
    </source>
</evidence>
<feature type="region of interest" description="Disordered" evidence="6">
    <location>
        <begin position="487"/>
        <end position="522"/>
    </location>
</feature>
<evidence type="ECO:0000313" key="7">
    <source>
        <dbReference type="EMBL" id="VDP73778.1"/>
    </source>
</evidence>
<sequence length="1089" mass="120411">MNRFYEFKGMAYATIVFKSARAFADMCFSLPQVDDLTSVYSDKIFGNGTAALSYDRILAENRLVSHLYHCPFDITRIEGEACLQADILHQSVLELIHSEDREEFRRQLSWRNGLPLELQSYTLNELMSRDYVHHLRRRFTVRFRCLLDNTSGFITLELSGRLQFLHGQARMHAAHGAGMGGSRSHHHHHHGGRVSSSSTALTSSGAGSSYNLPPLGLFVVCSPLGPMPSLNGPQRDMTFKTKHQLDLTVTTIDSRTRLIFNYVDTDLQHFKVYDLLHPEDLQYVAQGHREVFKTGSIGLLVHRWLCKSGEWIWLQSRVRLVMKNNKQDHIIAIHRQLSQQEGMELLIRRSDEYKLPFPLLEPETLLSDDGTSVSNNRLVSDYGGSFTTSHIKDLESNFISSIVNGNVQSGTSAPKADQLCPVTPSKLDNGYSVLDDSMIAPTMKRDSSVNARFGTSARMSKEDANSHNSTISNTNYPYHLQGHMHQAGTNPLRTKPQVKTNGGSGRRRKQSTKSTIHPEYDPANLAYGPKSLALSLATGALPPYATEYGQHESSSVYGRSDFTPLEASLRTGNTTTSFPNQLMSGTGHPQVEFDQVGYYLGWRNSTDHNYLFNSASNCAALSHTTPTPQSCSTDVSDRLFSQGIPFQSNRTDYSGHGASADTAYGHYGTPYDAYSAAMAAAAVVAAANSYHATAPQPTRSHALATSSTSSTSGLSSYVEQTFPRFYANPSDSTAELFTNSTRQGNSSHTTEYSTGQRHGHPFSRMSRERTYQSSTGMDTDASVADPYEMLKSSTGLNVHNMAFNRYLKTNEVENPQSVSKQEFMNYSAFQNLTEKVTQSFGSVNSLPKATNSANPYEPMFQMNSSYDGSFRDKGYSSTMIETGELKNTLISSLAAGNPDLQNSHTMLEPKTIRDSSWHESESSRLISDEFYFRPSGNDETNTVAVINRSTSSACSSSSGRSGTPGTQNDRDFSLHSTHTNPTQATGSRWDSLTSDPSRIVFAGRSPLRSDAHINLLGQGSKQLTREYTETPGGYISTEQNKKFSPSVICPVAHNSDDILRHQSTDLPMNNATEVNGPITSFRETLMGLI</sequence>
<keyword evidence="2" id="KW-0805">Transcription regulation</keyword>
<feature type="region of interest" description="Disordered" evidence="6">
    <location>
        <begin position="175"/>
        <end position="203"/>
    </location>
</feature>
<dbReference type="GO" id="GO:0000976">
    <property type="term" value="F:transcription cis-regulatory region binding"/>
    <property type="evidence" value="ECO:0007669"/>
    <property type="project" value="TreeGrafter"/>
</dbReference>
<dbReference type="InterPro" id="IPR001610">
    <property type="entry name" value="PAC"/>
</dbReference>
<dbReference type="Gene3D" id="3.30.450.20">
    <property type="entry name" value="PAS domain"/>
    <property type="match status" value="2"/>
</dbReference>
<reference evidence="7 8" key="2">
    <citation type="submission" date="2018-11" db="EMBL/GenBank/DDBJ databases">
        <authorList>
            <consortium name="Pathogen Informatics"/>
        </authorList>
    </citation>
    <scope>NUCLEOTIDE SEQUENCE [LARGE SCALE GENOMIC DNA]</scope>
    <source>
        <strain evidence="7 8">Egypt</strain>
    </source>
</reference>
<evidence type="ECO:0000256" key="5">
    <source>
        <dbReference type="ARBA" id="ARBA00023242"/>
    </source>
</evidence>
<dbReference type="CDD" id="cd00130">
    <property type="entry name" value="PAS"/>
    <property type="match status" value="1"/>
</dbReference>
<feature type="compositionally biased region" description="Low complexity" evidence="6">
    <location>
        <begin position="193"/>
        <end position="203"/>
    </location>
</feature>
<dbReference type="GO" id="GO:0034751">
    <property type="term" value="C:aryl hydrocarbon receptor complex"/>
    <property type="evidence" value="ECO:0007669"/>
    <property type="project" value="TreeGrafter"/>
</dbReference>
<dbReference type="GO" id="GO:0005634">
    <property type="term" value="C:nucleus"/>
    <property type="evidence" value="ECO:0007669"/>
    <property type="project" value="UniProtKB-SubCell"/>
</dbReference>
<feature type="compositionally biased region" description="Polar residues" evidence="6">
    <location>
        <begin position="487"/>
        <end position="501"/>
    </location>
</feature>